<dbReference type="RefSeq" id="XP_024500607.1">
    <property type="nucleotide sequence ID" value="XM_024646424.1"/>
</dbReference>
<dbReference type="PANTHER" id="PTHR37984:SF5">
    <property type="entry name" value="PROTEIN NYNRIN-LIKE"/>
    <property type="match status" value="1"/>
</dbReference>
<accession>A0A090MSV9</accession>
<evidence type="ECO:0000313" key="6">
    <source>
        <dbReference type="WBParaSite" id="SRAE_0000052200.1"/>
    </source>
</evidence>
<feature type="compositionally biased region" description="Basic residues" evidence="2">
    <location>
        <begin position="380"/>
        <end position="395"/>
    </location>
</feature>
<keyword evidence="5" id="KW-1185">Reference proteome</keyword>
<dbReference type="WormBase" id="SRAE_0000052200">
    <property type="protein sequence ID" value="SRP05067"/>
    <property type="gene ID" value="WBGene00256268"/>
</dbReference>
<dbReference type="Proteomes" id="UP000035682">
    <property type="component" value="Unplaced"/>
</dbReference>
<feature type="domain" description="Integrase catalytic" evidence="3">
    <location>
        <begin position="68"/>
        <end position="269"/>
    </location>
</feature>
<dbReference type="EMBL" id="LN609407">
    <property type="protein sequence ID" value="CEF61398.1"/>
    <property type="molecule type" value="Genomic_DNA"/>
</dbReference>
<evidence type="ECO:0000313" key="5">
    <source>
        <dbReference type="Proteomes" id="UP000035682"/>
    </source>
</evidence>
<proteinExistence type="predicted"/>
<feature type="compositionally biased region" description="Polar residues" evidence="2">
    <location>
        <begin position="330"/>
        <end position="348"/>
    </location>
</feature>
<evidence type="ECO:0000313" key="4">
    <source>
        <dbReference type="EMBL" id="CEF61398.1"/>
    </source>
</evidence>
<organism evidence="4">
    <name type="scientific">Strongyloides ratti</name>
    <name type="common">Parasitic roundworm</name>
    <dbReference type="NCBI Taxonomy" id="34506"/>
    <lineage>
        <taxon>Eukaryota</taxon>
        <taxon>Metazoa</taxon>
        <taxon>Ecdysozoa</taxon>
        <taxon>Nematoda</taxon>
        <taxon>Chromadorea</taxon>
        <taxon>Rhabditida</taxon>
        <taxon>Tylenchina</taxon>
        <taxon>Panagrolaimomorpha</taxon>
        <taxon>Strongyloidoidea</taxon>
        <taxon>Strongyloididae</taxon>
        <taxon>Strongyloides</taxon>
    </lineage>
</organism>
<dbReference type="GeneID" id="36373766"/>
<dbReference type="OrthoDB" id="6630439at2759"/>
<gene>
    <name evidence="4 6 7" type="ORF">SRAE_0000052200</name>
</gene>
<dbReference type="InterPro" id="IPR036397">
    <property type="entry name" value="RNaseH_sf"/>
</dbReference>
<dbReference type="CTD" id="36373766"/>
<dbReference type="Pfam" id="PF17921">
    <property type="entry name" value="Integrase_H2C2"/>
    <property type="match status" value="1"/>
</dbReference>
<dbReference type="InterPro" id="IPR012337">
    <property type="entry name" value="RNaseH-like_sf"/>
</dbReference>
<dbReference type="SMART" id="SM00384">
    <property type="entry name" value="AT_hook"/>
    <property type="match status" value="3"/>
</dbReference>
<dbReference type="GO" id="GO:0015074">
    <property type="term" value="P:DNA integration"/>
    <property type="evidence" value="ECO:0007669"/>
    <property type="project" value="InterPro"/>
</dbReference>
<dbReference type="EC" id="2.7.7.49" evidence="1"/>
<dbReference type="PRINTS" id="PR00929">
    <property type="entry name" value="ATHOOK"/>
</dbReference>
<evidence type="ECO:0000259" key="3">
    <source>
        <dbReference type="PROSITE" id="PS50994"/>
    </source>
</evidence>
<feature type="compositionally biased region" description="Basic residues" evidence="2">
    <location>
        <begin position="354"/>
        <end position="364"/>
    </location>
</feature>
<evidence type="ECO:0000313" key="7">
    <source>
        <dbReference type="WormBase" id="SRAE_0000052200"/>
    </source>
</evidence>
<reference evidence="5" key="1">
    <citation type="submission" date="2014-09" db="EMBL/GenBank/DDBJ databases">
        <authorList>
            <person name="Martin A.A."/>
        </authorList>
    </citation>
    <scope>NUCLEOTIDE SEQUENCE</scope>
    <source>
        <strain evidence="5">ED321</strain>
    </source>
</reference>
<dbReference type="Pfam" id="PF02178">
    <property type="entry name" value="AT_hook"/>
    <property type="match status" value="3"/>
</dbReference>
<dbReference type="InterPro" id="IPR041588">
    <property type="entry name" value="Integrase_H2C2"/>
</dbReference>
<evidence type="ECO:0000256" key="1">
    <source>
        <dbReference type="ARBA" id="ARBA00012493"/>
    </source>
</evidence>
<sequence length="426" mass="48605">MLLSLWHEHPLLGNHSGFEKGVRKFKDIFLWPSMDNDIKKAWSNCSQCLLNKTQSPLMAPVSTKTLPIPPHPWHTLSLDHIIIDDNNNALVLIDEFSKFVSLCHTTNLGAITAINALERLFFLIGFPTVIKSDNGPAFISTPFKMFCNNYGIRHYTVSAYNHQGNGIVERFNRIIRETIRLYPKIDIKLILHSAQYAHNFGYTTTQEGKPKEYILHTTDKWLAEPYTNSSLSGRHDLLLYLKSHMNQQQRQVAQTSPKRIPAGTLVFRKDPTAHKNSAQYDGPYEVIEHVHGDSYMIQKLSSKGRRIDTAFKTNARLLKLAPKHYSLPSTVTDTPSTLPTIASETTPTLDIPSTKKRGRPKKVHNKESIPPQKELNIDIKKKRGRPRKLTRKTTNKNKPQPANETVKEIKKRGRPRKTITEEPSNE</sequence>
<protein>
    <recommendedName>
        <fullName evidence="1">RNA-directed DNA polymerase</fullName>
        <ecNumber evidence="1">2.7.7.49</ecNumber>
    </recommendedName>
</protein>
<dbReference type="SUPFAM" id="SSF53098">
    <property type="entry name" value="Ribonuclease H-like"/>
    <property type="match status" value="1"/>
</dbReference>
<dbReference type="GO" id="GO:0003677">
    <property type="term" value="F:DNA binding"/>
    <property type="evidence" value="ECO:0007669"/>
    <property type="project" value="InterPro"/>
</dbReference>
<dbReference type="Pfam" id="PF00665">
    <property type="entry name" value="rve"/>
    <property type="match status" value="1"/>
</dbReference>
<dbReference type="Gene3D" id="3.30.420.10">
    <property type="entry name" value="Ribonuclease H-like superfamily/Ribonuclease H"/>
    <property type="match status" value="1"/>
</dbReference>
<dbReference type="PANTHER" id="PTHR37984">
    <property type="entry name" value="PROTEIN CBG26694"/>
    <property type="match status" value="1"/>
</dbReference>
<dbReference type="Gene3D" id="1.10.340.70">
    <property type="match status" value="1"/>
</dbReference>
<dbReference type="InterPro" id="IPR050951">
    <property type="entry name" value="Retrovirus_Pol_polyprotein"/>
</dbReference>
<name>A0A090MSV9_STRRB</name>
<dbReference type="InterPro" id="IPR001584">
    <property type="entry name" value="Integrase_cat-core"/>
</dbReference>
<reference evidence="4" key="2">
    <citation type="submission" date="2014-09" db="EMBL/GenBank/DDBJ databases">
        <authorList>
            <person name="Aslett A.Martin."/>
        </authorList>
    </citation>
    <scope>NUCLEOTIDE SEQUENCE</scope>
    <source>
        <strain evidence="4">ED321 Heterogonic</strain>
    </source>
</reference>
<evidence type="ECO:0000256" key="2">
    <source>
        <dbReference type="SAM" id="MobiDB-lite"/>
    </source>
</evidence>
<dbReference type="PROSITE" id="PS50994">
    <property type="entry name" value="INTEGRASE"/>
    <property type="match status" value="1"/>
</dbReference>
<dbReference type="WBParaSite" id="SRAE_0000052200.1">
    <property type="protein sequence ID" value="SRAE_0000052200.1"/>
    <property type="gene ID" value="WBGene00256268"/>
</dbReference>
<dbReference type="GO" id="GO:0003964">
    <property type="term" value="F:RNA-directed DNA polymerase activity"/>
    <property type="evidence" value="ECO:0007669"/>
    <property type="project" value="UniProtKB-EC"/>
</dbReference>
<dbReference type="AlphaFoldDB" id="A0A090MSV9"/>
<dbReference type="InterPro" id="IPR017956">
    <property type="entry name" value="AT_hook_DNA-bd_motif"/>
</dbReference>
<reference evidence="6" key="3">
    <citation type="submission" date="2020-12" db="UniProtKB">
        <authorList>
            <consortium name="WormBaseParasite"/>
        </authorList>
    </citation>
    <scope>IDENTIFICATION</scope>
</reference>
<feature type="region of interest" description="Disordered" evidence="2">
    <location>
        <begin position="330"/>
        <end position="426"/>
    </location>
</feature>